<comment type="caution">
    <text evidence="3">The sequence shown here is derived from an EMBL/GenBank/DDBJ whole genome shotgun (WGS) entry which is preliminary data.</text>
</comment>
<dbReference type="GO" id="GO:0004497">
    <property type="term" value="F:monooxygenase activity"/>
    <property type="evidence" value="ECO:0007669"/>
    <property type="project" value="UniProtKB-KW"/>
</dbReference>
<keyword evidence="4" id="KW-1185">Reference proteome</keyword>
<dbReference type="PANTHER" id="PTHR46696">
    <property type="entry name" value="P450, PUTATIVE (EUROFUNG)-RELATED"/>
    <property type="match status" value="1"/>
</dbReference>
<keyword evidence="2" id="KW-0560">Oxidoreductase</keyword>
<dbReference type="InterPro" id="IPR002397">
    <property type="entry name" value="Cyt_P450_B"/>
</dbReference>
<evidence type="ECO:0000256" key="2">
    <source>
        <dbReference type="RuleBase" id="RU000461"/>
    </source>
</evidence>
<evidence type="ECO:0000256" key="1">
    <source>
        <dbReference type="ARBA" id="ARBA00010617"/>
    </source>
</evidence>
<evidence type="ECO:0000313" key="3">
    <source>
        <dbReference type="EMBL" id="MBO1902155.1"/>
    </source>
</evidence>
<dbReference type="InterPro" id="IPR001128">
    <property type="entry name" value="Cyt_P450"/>
</dbReference>
<dbReference type="Proteomes" id="UP000664382">
    <property type="component" value="Unassembled WGS sequence"/>
</dbReference>
<proteinExistence type="inferred from homology"/>
<keyword evidence="2" id="KW-0349">Heme</keyword>
<dbReference type="PRINTS" id="PR00359">
    <property type="entry name" value="BP450"/>
</dbReference>
<dbReference type="Gene3D" id="1.10.630.10">
    <property type="entry name" value="Cytochrome P450"/>
    <property type="match status" value="1"/>
</dbReference>
<dbReference type="SUPFAM" id="SSF48264">
    <property type="entry name" value="Cytochrome P450"/>
    <property type="match status" value="1"/>
</dbReference>
<keyword evidence="2" id="KW-0408">Iron</keyword>
<sequence>MTSREQVEDFDFHGEALDDIFDDYEVMLSKCPVGHSSKYGGFTYIAKSEDIFAAEQAPETFSVAPSMMMPSMGTDTPLIPIDIDPPEHTAFRKILLPLFTPMNIAKLEPGMRLTAKELADDVLAEAAANDGVADASKLFARPMPTIVFSRLSGYPEEDWPMFDQWVDDIIYRRTAEPEVSRAAGDRLMEYFDRMIAQREAEGGEHNDLIDKVIHSEIDGRKLTHEEKLSYCYLLFLAGLDTTAWGLRASLWYLARNTAAQQRLREHPDEIPAAVEEFLRTLSPVQAMTRTCLKDTVVQGQEIRAGERVALVFGAGNRDPEIFEDPNEIRIDREDNRHLAFGGGVHRCLGSNLARKELVIGLEEFLSRIPHFESSGGEVWHGVGPLTLEISGV</sequence>
<comment type="similarity">
    <text evidence="1 2">Belongs to the cytochrome P450 family.</text>
</comment>
<dbReference type="InterPro" id="IPR017972">
    <property type="entry name" value="Cyt_P450_CS"/>
</dbReference>
<gene>
    <name evidence="3" type="ORF">J4H92_09375</name>
</gene>
<keyword evidence="2" id="KW-0479">Metal-binding</keyword>
<dbReference type="RefSeq" id="WP_208097915.1">
    <property type="nucleotide sequence ID" value="NZ_JAGDYM010000010.1"/>
</dbReference>
<name>A0A939SC70_9MICO</name>
<dbReference type="PRINTS" id="PR00385">
    <property type="entry name" value="P450"/>
</dbReference>
<dbReference type="AlphaFoldDB" id="A0A939SC70"/>
<dbReference type="InterPro" id="IPR036396">
    <property type="entry name" value="Cyt_P450_sf"/>
</dbReference>
<protein>
    <submittedName>
        <fullName evidence="3">Cytochrome P450</fullName>
    </submittedName>
</protein>
<dbReference type="GO" id="GO:0016705">
    <property type="term" value="F:oxidoreductase activity, acting on paired donors, with incorporation or reduction of molecular oxygen"/>
    <property type="evidence" value="ECO:0007669"/>
    <property type="project" value="InterPro"/>
</dbReference>
<organism evidence="3 4">
    <name type="scientific">Leucobacter weissii</name>
    <dbReference type="NCBI Taxonomy" id="1983706"/>
    <lineage>
        <taxon>Bacteria</taxon>
        <taxon>Bacillati</taxon>
        <taxon>Actinomycetota</taxon>
        <taxon>Actinomycetes</taxon>
        <taxon>Micrococcales</taxon>
        <taxon>Microbacteriaceae</taxon>
        <taxon>Leucobacter</taxon>
    </lineage>
</organism>
<keyword evidence="2" id="KW-0503">Monooxygenase</keyword>
<dbReference type="GO" id="GO:0005506">
    <property type="term" value="F:iron ion binding"/>
    <property type="evidence" value="ECO:0007669"/>
    <property type="project" value="InterPro"/>
</dbReference>
<dbReference type="Pfam" id="PF00067">
    <property type="entry name" value="p450"/>
    <property type="match status" value="1"/>
</dbReference>
<dbReference type="PROSITE" id="PS00086">
    <property type="entry name" value="CYTOCHROME_P450"/>
    <property type="match status" value="1"/>
</dbReference>
<dbReference type="PANTHER" id="PTHR46696:SF6">
    <property type="entry name" value="P450, PUTATIVE (EUROFUNG)-RELATED"/>
    <property type="match status" value="1"/>
</dbReference>
<dbReference type="GO" id="GO:0020037">
    <property type="term" value="F:heme binding"/>
    <property type="evidence" value="ECO:0007669"/>
    <property type="project" value="InterPro"/>
</dbReference>
<evidence type="ECO:0000313" key="4">
    <source>
        <dbReference type="Proteomes" id="UP000664382"/>
    </source>
</evidence>
<dbReference type="EMBL" id="JAGDYM010000010">
    <property type="protein sequence ID" value="MBO1902155.1"/>
    <property type="molecule type" value="Genomic_DNA"/>
</dbReference>
<accession>A0A939SC70</accession>
<reference evidence="3" key="1">
    <citation type="submission" date="2021-03" db="EMBL/GenBank/DDBJ databases">
        <title>Leucobacter chromiisoli sp. nov., isolated from chromium-containing soil of chemical plant.</title>
        <authorList>
            <person name="Xu Z."/>
        </authorList>
    </citation>
    <scope>NUCLEOTIDE SEQUENCE</scope>
    <source>
        <strain evidence="3">S27</strain>
    </source>
</reference>